<gene>
    <name evidence="1" type="primary">Alkbh5_predicted</name>
    <name evidence="1" type="ORF">rCG_32658</name>
</gene>
<dbReference type="AlphaFoldDB" id="A6HF48"/>
<name>A6HF48_RAT</name>
<evidence type="ECO:0000313" key="1">
    <source>
        <dbReference type="EMBL" id="EDM04653.1"/>
    </source>
</evidence>
<proteinExistence type="predicted"/>
<reference evidence="1 2" key="1">
    <citation type="submission" date="2005-07" db="EMBL/GenBank/DDBJ databases">
        <authorList>
            <person name="Mural R.J."/>
            <person name="Li P.W."/>
            <person name="Adams M.D."/>
            <person name="Amanatides P.G."/>
            <person name="Baden-Tillson H."/>
            <person name="Barnstead M."/>
            <person name="Chin S.H."/>
            <person name="Dew I."/>
            <person name="Evans C.A."/>
            <person name="Ferriera S."/>
            <person name="Flanigan M."/>
            <person name="Fosler C."/>
            <person name="Glodek A."/>
            <person name="Gu Z."/>
            <person name="Holt R.A."/>
            <person name="Jennings D."/>
            <person name="Kraft C.L."/>
            <person name="Lu F."/>
            <person name="Nguyen T."/>
            <person name="Nusskern D.R."/>
            <person name="Pfannkoch C.M."/>
            <person name="Sitter C."/>
            <person name="Sutton G.G."/>
            <person name="Venter J.C."/>
            <person name="Wang Z."/>
            <person name="Woodage T."/>
            <person name="Zheng X.H."/>
            <person name="Zhong F."/>
        </authorList>
    </citation>
    <scope>NUCLEOTIDE SEQUENCE [LARGE SCALE GENOMIC DNA]</scope>
    <source>
        <strain>BN</strain>
        <strain evidence="2">Sprague-Dawley</strain>
    </source>
</reference>
<accession>A6HF48</accession>
<dbReference type="Proteomes" id="UP000234681">
    <property type="component" value="Chromosome 10"/>
</dbReference>
<organism evidence="1 2">
    <name type="scientific">Rattus norvegicus</name>
    <name type="common">Rat</name>
    <dbReference type="NCBI Taxonomy" id="10116"/>
    <lineage>
        <taxon>Eukaryota</taxon>
        <taxon>Metazoa</taxon>
        <taxon>Chordata</taxon>
        <taxon>Craniata</taxon>
        <taxon>Vertebrata</taxon>
        <taxon>Euteleostomi</taxon>
        <taxon>Mammalia</taxon>
        <taxon>Eutheria</taxon>
        <taxon>Euarchontoglires</taxon>
        <taxon>Glires</taxon>
        <taxon>Rodentia</taxon>
        <taxon>Myomorpha</taxon>
        <taxon>Muroidea</taxon>
        <taxon>Muridae</taxon>
        <taxon>Murinae</taxon>
        <taxon>Rattus</taxon>
    </lineage>
</organism>
<evidence type="ECO:0000313" key="2">
    <source>
        <dbReference type="Proteomes" id="UP000234681"/>
    </source>
</evidence>
<dbReference type="EMBL" id="CH473948">
    <property type="protein sequence ID" value="EDM04653.1"/>
    <property type="molecule type" value="Genomic_DNA"/>
</dbReference>
<sequence length="57" mass="5983">MLPIGPGSWKWTKKKTGGLCFCPHTGGEGVLALRTIGASPMSPQKIAQRQPAAPPAR</sequence>
<protein>
    <submittedName>
        <fullName evidence="1">AlkB, alkylation repair homolog 5 (E. coli) (Predicted)</fullName>
    </submittedName>
</protein>